<dbReference type="GO" id="GO:0005524">
    <property type="term" value="F:ATP binding"/>
    <property type="evidence" value="ECO:0007669"/>
    <property type="project" value="UniProtKB-KW"/>
</dbReference>
<proteinExistence type="predicted"/>
<dbReference type="PANTHER" id="PTHR13504:SF38">
    <property type="entry name" value="FIDO DOMAIN-CONTAINING PROTEIN"/>
    <property type="match status" value="1"/>
</dbReference>
<feature type="binding site" evidence="1">
    <location>
        <position position="84"/>
    </location>
    <ligand>
        <name>ATP</name>
        <dbReference type="ChEBI" id="CHEBI:30616"/>
    </ligand>
</feature>
<sequence>MKNSRQSIEKFKAGHFEKGMNYKYFVPSNINHFWVWEDGTINALLEKAYVKLGELNSYARLVPSTDLYIQLHVTKEAVESSKIEGTRTQIDEALLPEDEIQPERRSDWIEVNNYVRALYGAVRQLDKLPLSSRLLCQAHKILMNGVRGNNKLPGEYRTSQNWIGGATLSEAVFIPPAAHYVHPLIGDLENFLHNDDVEVPALIRIGIAHYQYETIHPFLDGNGRIGRLLIPLFLISTGILKKPLLYLSVYFEKNRSLYYENLRRVSERNELVNWLKFFLTGVIETATNGAKTLDAVLELKVGLEKEILTDIGRRQASGQKLLEHLFHNPVINIKKVEEVCQLSTKAANDLVRIFEERKWLVQENSSVRFRWFVFEPYISLFK</sequence>
<dbReference type="InterPro" id="IPR025758">
    <property type="entry name" value="Fic/DOC_N"/>
</dbReference>
<dbReference type="Gene3D" id="1.10.3290.10">
    <property type="entry name" value="Fido-like domain"/>
    <property type="match status" value="1"/>
</dbReference>
<dbReference type="AlphaFoldDB" id="A0A4Q7MTP7"/>
<dbReference type="Pfam" id="PF02661">
    <property type="entry name" value="Fic"/>
    <property type="match status" value="1"/>
</dbReference>
<keyword evidence="6" id="KW-1185">Reference proteome</keyword>
<name>A0A4Q7MTP7_9BACT</name>
<reference evidence="5 6" key="1">
    <citation type="submission" date="2019-02" db="EMBL/GenBank/DDBJ databases">
        <title>Genomic Encyclopedia of Type Strains, Phase IV (KMG-IV): sequencing the most valuable type-strain genomes for metagenomic binning, comparative biology and taxonomic classification.</title>
        <authorList>
            <person name="Goeker M."/>
        </authorList>
    </citation>
    <scope>NUCLEOTIDE SEQUENCE [LARGE SCALE GENOMIC DNA]</scope>
    <source>
        <strain evidence="5 6">DSM 18116</strain>
    </source>
</reference>
<dbReference type="OrthoDB" id="9814400at2"/>
<feature type="domain" description="Fido" evidence="4">
    <location>
        <begin position="130"/>
        <end position="280"/>
    </location>
</feature>
<dbReference type="PANTHER" id="PTHR13504">
    <property type="entry name" value="FIDO DOMAIN-CONTAINING PROTEIN DDB_G0283145"/>
    <property type="match status" value="1"/>
</dbReference>
<feature type="active site" evidence="2">
    <location>
        <position position="216"/>
    </location>
</feature>
<dbReference type="InterPro" id="IPR003812">
    <property type="entry name" value="Fido"/>
</dbReference>
<dbReference type="Proteomes" id="UP000293874">
    <property type="component" value="Unassembled WGS sequence"/>
</dbReference>
<dbReference type="PROSITE" id="PS51459">
    <property type="entry name" value="FIDO"/>
    <property type="match status" value="1"/>
</dbReference>
<evidence type="ECO:0000256" key="3">
    <source>
        <dbReference type="PIRSR" id="PIRSR640198-2"/>
    </source>
</evidence>
<dbReference type="RefSeq" id="WP_130541821.1">
    <property type="nucleotide sequence ID" value="NZ_CP042431.1"/>
</dbReference>
<dbReference type="SUPFAM" id="SSF140931">
    <property type="entry name" value="Fic-like"/>
    <property type="match status" value="1"/>
</dbReference>
<evidence type="ECO:0000256" key="1">
    <source>
        <dbReference type="PIRSR" id="PIRSR038925-1"/>
    </source>
</evidence>
<keyword evidence="1" id="KW-0067">ATP-binding</keyword>
<dbReference type="InterPro" id="IPR040198">
    <property type="entry name" value="Fido_containing"/>
</dbReference>
<organism evidence="5 6">
    <name type="scientific">Pseudobacter ginsenosidimutans</name>
    <dbReference type="NCBI Taxonomy" id="661488"/>
    <lineage>
        <taxon>Bacteria</taxon>
        <taxon>Pseudomonadati</taxon>
        <taxon>Bacteroidota</taxon>
        <taxon>Chitinophagia</taxon>
        <taxon>Chitinophagales</taxon>
        <taxon>Chitinophagaceae</taxon>
        <taxon>Pseudobacter</taxon>
    </lineage>
</organism>
<evidence type="ECO:0000256" key="2">
    <source>
        <dbReference type="PIRSR" id="PIRSR640198-1"/>
    </source>
</evidence>
<protein>
    <submittedName>
        <fullName evidence="5">Fic family protein</fullName>
    </submittedName>
</protein>
<evidence type="ECO:0000259" key="4">
    <source>
        <dbReference type="PROSITE" id="PS51459"/>
    </source>
</evidence>
<feature type="binding site" evidence="1">
    <location>
        <position position="258"/>
    </location>
    <ligand>
        <name>ATP</name>
        <dbReference type="ChEBI" id="CHEBI:30616"/>
    </ligand>
</feature>
<dbReference type="InterPro" id="IPR036597">
    <property type="entry name" value="Fido-like_dom_sf"/>
</dbReference>
<dbReference type="EMBL" id="SGXA01000002">
    <property type="protein sequence ID" value="RZS71299.1"/>
    <property type="molecule type" value="Genomic_DNA"/>
</dbReference>
<feature type="binding site" evidence="1">
    <location>
        <begin position="221"/>
        <end position="227"/>
    </location>
    <ligand>
        <name>ATP</name>
        <dbReference type="ChEBI" id="CHEBI:30616"/>
    </ligand>
</feature>
<feature type="binding site" evidence="3">
    <location>
        <begin position="258"/>
        <end position="259"/>
    </location>
    <ligand>
        <name>ATP</name>
        <dbReference type="ChEBI" id="CHEBI:30616"/>
    </ligand>
</feature>
<gene>
    <name evidence="5" type="ORF">EV199_3202</name>
</gene>
<accession>A0A4Q7MTP7</accession>
<feature type="binding site" evidence="3">
    <location>
        <begin position="220"/>
        <end position="227"/>
    </location>
    <ligand>
        <name>ATP</name>
        <dbReference type="ChEBI" id="CHEBI:30616"/>
    </ligand>
</feature>
<keyword evidence="1" id="KW-0547">Nucleotide-binding</keyword>
<evidence type="ECO:0000313" key="6">
    <source>
        <dbReference type="Proteomes" id="UP000293874"/>
    </source>
</evidence>
<evidence type="ECO:0000313" key="5">
    <source>
        <dbReference type="EMBL" id="RZS71299.1"/>
    </source>
</evidence>
<comment type="caution">
    <text evidence="5">The sequence shown here is derived from an EMBL/GenBank/DDBJ whole genome shotgun (WGS) entry which is preliminary data.</text>
</comment>
<dbReference type="Pfam" id="PF13784">
    <property type="entry name" value="Fic_N"/>
    <property type="match status" value="1"/>
</dbReference>
<dbReference type="InterPro" id="IPR026287">
    <property type="entry name" value="SoFic-like"/>
</dbReference>
<dbReference type="PIRSF" id="PIRSF038925">
    <property type="entry name" value="AMP-prot_trans"/>
    <property type="match status" value="1"/>
</dbReference>
<feature type="binding site" evidence="1">
    <location>
        <position position="216"/>
    </location>
    <ligand>
        <name>ATP</name>
        <dbReference type="ChEBI" id="CHEBI:30616"/>
    </ligand>
</feature>